<comment type="caution">
    <text evidence="1">The sequence shown here is derived from an EMBL/GenBank/DDBJ whole genome shotgun (WGS) entry which is preliminary data.</text>
</comment>
<reference evidence="1" key="1">
    <citation type="journal article" date="2015" name="Nature">
        <title>Complex archaea that bridge the gap between prokaryotes and eukaryotes.</title>
        <authorList>
            <person name="Spang A."/>
            <person name="Saw J.H."/>
            <person name="Jorgensen S.L."/>
            <person name="Zaremba-Niedzwiedzka K."/>
            <person name="Martijn J."/>
            <person name="Lind A.E."/>
            <person name="van Eijk R."/>
            <person name="Schleper C."/>
            <person name="Guy L."/>
            <person name="Ettema T.J."/>
        </authorList>
    </citation>
    <scope>NUCLEOTIDE SEQUENCE</scope>
</reference>
<gene>
    <name evidence="1" type="ORF">LCGC14_1925530</name>
</gene>
<name>A0A0F9GCZ1_9ZZZZ</name>
<accession>A0A0F9GCZ1</accession>
<dbReference type="AlphaFoldDB" id="A0A0F9GCZ1"/>
<dbReference type="EMBL" id="LAZR01020588">
    <property type="protein sequence ID" value="KKL88356.1"/>
    <property type="molecule type" value="Genomic_DNA"/>
</dbReference>
<protein>
    <submittedName>
        <fullName evidence="1">Uncharacterized protein</fullName>
    </submittedName>
</protein>
<organism evidence="1">
    <name type="scientific">marine sediment metagenome</name>
    <dbReference type="NCBI Taxonomy" id="412755"/>
    <lineage>
        <taxon>unclassified sequences</taxon>
        <taxon>metagenomes</taxon>
        <taxon>ecological metagenomes</taxon>
    </lineage>
</organism>
<sequence length="91" mass="9895">MKQVLATEAEVPDAVALLVDELVDLWVREAKQVCPVRTGALRASIRNLGGGRMIASMDYASNVEFGTHRQAAQPYIRPGLTTAVTLMRIGE</sequence>
<proteinExistence type="predicted"/>
<evidence type="ECO:0000313" key="1">
    <source>
        <dbReference type="EMBL" id="KKL88356.1"/>
    </source>
</evidence>